<dbReference type="STRING" id="1429043.X474_14530"/>
<evidence type="ECO:0000256" key="8">
    <source>
        <dbReference type="PIRSR" id="PIRSR001589-1"/>
    </source>
</evidence>
<feature type="active site" description="For GATase activity" evidence="8">
    <location>
        <position position="2"/>
    </location>
</feature>
<dbReference type="Gene3D" id="3.40.50.620">
    <property type="entry name" value="HUPs"/>
    <property type="match status" value="1"/>
</dbReference>
<dbReference type="PIRSF" id="PIRSF001589">
    <property type="entry name" value="Asn_synthetase_glu-h"/>
    <property type="match status" value="1"/>
</dbReference>
<gene>
    <name evidence="11" type="ORF">X474_14530</name>
</gene>
<dbReference type="GO" id="GO:0005524">
    <property type="term" value="F:ATP binding"/>
    <property type="evidence" value="ECO:0007669"/>
    <property type="project" value="UniProtKB-KW"/>
</dbReference>
<organism evidence="11 12">
    <name type="scientific">Dethiosulfatarculus sandiegensis</name>
    <dbReference type="NCBI Taxonomy" id="1429043"/>
    <lineage>
        <taxon>Bacteria</taxon>
        <taxon>Pseudomonadati</taxon>
        <taxon>Thermodesulfobacteriota</taxon>
        <taxon>Desulfarculia</taxon>
        <taxon>Desulfarculales</taxon>
        <taxon>Desulfarculaceae</taxon>
        <taxon>Dethiosulfatarculus</taxon>
    </lineage>
</organism>
<name>A0A0D2GET2_9BACT</name>
<evidence type="ECO:0000313" key="11">
    <source>
        <dbReference type="EMBL" id="KIX13442.1"/>
    </source>
</evidence>
<evidence type="ECO:0000259" key="10">
    <source>
        <dbReference type="PROSITE" id="PS51278"/>
    </source>
</evidence>
<evidence type="ECO:0000256" key="7">
    <source>
        <dbReference type="ARBA" id="ARBA00048741"/>
    </source>
</evidence>
<sequence length="629" mass="70351">MCGICGLLGPDSTEAAIKRMLGLMAHRGPDHQGLWSGEGAALGHTRLSIVDTSPKGHQPMLSEDGKTVLAANGEIYNSPQIRQRLERQGHRFISRSDNEVLLHSYEQSGGAFLPELNAMFAMAIWDSANRRLLLARDRLGIKPLYFCHKGEHLAFASEIKALLSLDWAPKAISPRGLSEYLGFENTFGSRTLHQGIEMLRPGEYLVFENGGLKRAQFWQPGVEEVASLSFDQAVEAYREEVEGAVKRHMMSDVEVASYLSSGFDSSTVATLATGFNPEPLATYCGAFDAGGWYDESKGAGAVAQKIGSRHTTVSITASDFTRVFDDLIFALDEPRMGPGSFSQYIVAKEAARRGKVILTGHGGDELFGGYPVFKFIRLWQEMGTSPRAGLRHMSGIRPSEFPHLAFFYMQQKKAGGRGVFLPRLFSRGDLKKALRPEWASLLAGLDPVQELRELTAGENDLYRLLTRTYLQAYLPGLFVVEDKISMAHSLESRTPLCDNQLVELGLKIPLSLKLDQGELKAIPKTAMKARLPELLYRLPKRGFPTPIGLWFRRDCRAFVEKRLLGKDSRLNRLFRSDYLRSFWKRYQMPGRERLGPLDVLPTHRVWMLLCLEGWLRAAEERLGVELNLG</sequence>
<evidence type="ECO:0000256" key="6">
    <source>
        <dbReference type="ARBA" id="ARBA00022962"/>
    </source>
</evidence>
<dbReference type="CDD" id="cd01991">
    <property type="entry name" value="Asn_synthase_B_C"/>
    <property type="match status" value="1"/>
</dbReference>
<comment type="catalytic activity">
    <reaction evidence="7">
        <text>L-aspartate + L-glutamine + ATP + H2O = L-asparagine + L-glutamate + AMP + diphosphate + H(+)</text>
        <dbReference type="Rhea" id="RHEA:12228"/>
        <dbReference type="ChEBI" id="CHEBI:15377"/>
        <dbReference type="ChEBI" id="CHEBI:15378"/>
        <dbReference type="ChEBI" id="CHEBI:29985"/>
        <dbReference type="ChEBI" id="CHEBI:29991"/>
        <dbReference type="ChEBI" id="CHEBI:30616"/>
        <dbReference type="ChEBI" id="CHEBI:33019"/>
        <dbReference type="ChEBI" id="CHEBI:58048"/>
        <dbReference type="ChEBI" id="CHEBI:58359"/>
        <dbReference type="ChEBI" id="CHEBI:456215"/>
        <dbReference type="EC" id="6.3.5.4"/>
    </reaction>
</comment>
<dbReference type="Pfam" id="PF00733">
    <property type="entry name" value="Asn_synthase"/>
    <property type="match status" value="1"/>
</dbReference>
<dbReference type="PATRIC" id="fig|1429043.3.peg.3079"/>
<dbReference type="GO" id="GO:0005829">
    <property type="term" value="C:cytosol"/>
    <property type="evidence" value="ECO:0007669"/>
    <property type="project" value="TreeGrafter"/>
</dbReference>
<accession>A0A0D2GET2</accession>
<dbReference type="EMBL" id="AZAC01000016">
    <property type="protein sequence ID" value="KIX13442.1"/>
    <property type="molecule type" value="Genomic_DNA"/>
</dbReference>
<evidence type="ECO:0000256" key="5">
    <source>
        <dbReference type="ARBA" id="ARBA00022840"/>
    </source>
</evidence>
<dbReference type="InterPro" id="IPR029055">
    <property type="entry name" value="Ntn_hydrolases_N"/>
</dbReference>
<dbReference type="NCBIfam" id="TIGR01536">
    <property type="entry name" value="asn_synth_AEB"/>
    <property type="match status" value="1"/>
</dbReference>
<evidence type="ECO:0000313" key="12">
    <source>
        <dbReference type="Proteomes" id="UP000032233"/>
    </source>
</evidence>
<comment type="similarity">
    <text evidence="2">Belongs to the asparagine synthetase family.</text>
</comment>
<comment type="pathway">
    <text evidence="1">Amino-acid biosynthesis; L-asparagine biosynthesis; L-asparagine from L-aspartate (L-Gln route): step 1/1.</text>
</comment>
<dbReference type="InterPro" id="IPR001962">
    <property type="entry name" value="Asn_synthase"/>
</dbReference>
<proteinExistence type="inferred from homology"/>
<keyword evidence="5 9" id="KW-0067">ATP-binding</keyword>
<dbReference type="SUPFAM" id="SSF52402">
    <property type="entry name" value="Adenine nucleotide alpha hydrolases-like"/>
    <property type="match status" value="1"/>
</dbReference>
<reference evidence="11 12" key="1">
    <citation type="submission" date="2013-11" db="EMBL/GenBank/DDBJ databases">
        <title>Metagenomic analysis of a methanogenic consortium involved in long chain n-alkane degradation.</title>
        <authorList>
            <person name="Davidova I.A."/>
            <person name="Callaghan A.V."/>
            <person name="Wawrik B."/>
            <person name="Pruitt S."/>
            <person name="Marks C."/>
            <person name="Duncan K.E."/>
            <person name="Suflita J.M."/>
        </authorList>
    </citation>
    <scope>NUCLEOTIDE SEQUENCE [LARGE SCALE GENOMIC DNA]</scope>
    <source>
        <strain evidence="11 12">SPR</strain>
    </source>
</reference>
<evidence type="ECO:0000256" key="4">
    <source>
        <dbReference type="ARBA" id="ARBA00022741"/>
    </source>
</evidence>
<dbReference type="CDD" id="cd00712">
    <property type="entry name" value="AsnB"/>
    <property type="match status" value="1"/>
</dbReference>
<dbReference type="FunCoup" id="A0A0D2GET2">
    <property type="interactions" value="505"/>
</dbReference>
<evidence type="ECO:0000256" key="9">
    <source>
        <dbReference type="PIRSR" id="PIRSR001589-2"/>
    </source>
</evidence>
<dbReference type="Proteomes" id="UP000032233">
    <property type="component" value="Unassembled WGS sequence"/>
</dbReference>
<evidence type="ECO:0000256" key="1">
    <source>
        <dbReference type="ARBA" id="ARBA00005187"/>
    </source>
</evidence>
<evidence type="ECO:0000256" key="3">
    <source>
        <dbReference type="ARBA" id="ARBA00012737"/>
    </source>
</evidence>
<dbReference type="Pfam" id="PF13537">
    <property type="entry name" value="GATase_7"/>
    <property type="match status" value="1"/>
</dbReference>
<protein>
    <recommendedName>
        <fullName evidence="3">asparagine synthase (glutamine-hydrolyzing)</fullName>
        <ecNumber evidence="3">6.3.5.4</ecNumber>
    </recommendedName>
</protein>
<evidence type="ECO:0000256" key="2">
    <source>
        <dbReference type="ARBA" id="ARBA00005752"/>
    </source>
</evidence>
<feature type="domain" description="Glutamine amidotransferase type-2" evidence="10">
    <location>
        <begin position="2"/>
        <end position="210"/>
    </location>
</feature>
<dbReference type="AlphaFoldDB" id="A0A0D2GET2"/>
<dbReference type="Gene3D" id="3.60.20.10">
    <property type="entry name" value="Glutamine Phosphoribosylpyrophosphate, subunit 1, domain 1"/>
    <property type="match status" value="1"/>
</dbReference>
<comment type="caution">
    <text evidence="11">The sequence shown here is derived from an EMBL/GenBank/DDBJ whole genome shotgun (WGS) entry which is preliminary data.</text>
</comment>
<keyword evidence="12" id="KW-1185">Reference proteome</keyword>
<feature type="binding site" evidence="9">
    <location>
        <position position="97"/>
    </location>
    <ligand>
        <name>L-glutamine</name>
        <dbReference type="ChEBI" id="CHEBI:58359"/>
    </ligand>
</feature>
<dbReference type="EC" id="6.3.5.4" evidence="3"/>
<dbReference type="InterPro" id="IPR033738">
    <property type="entry name" value="AsnB_N"/>
</dbReference>
<dbReference type="OrthoDB" id="9763290at2"/>
<dbReference type="SUPFAM" id="SSF56235">
    <property type="entry name" value="N-terminal nucleophile aminohydrolases (Ntn hydrolases)"/>
    <property type="match status" value="1"/>
</dbReference>
<dbReference type="GO" id="GO:0006529">
    <property type="term" value="P:asparagine biosynthetic process"/>
    <property type="evidence" value="ECO:0007669"/>
    <property type="project" value="UniProtKB-KW"/>
</dbReference>
<keyword evidence="8" id="KW-0028">Amino-acid biosynthesis</keyword>
<dbReference type="InterPro" id="IPR006426">
    <property type="entry name" value="Asn_synth_AEB"/>
</dbReference>
<dbReference type="InParanoid" id="A0A0D2GET2"/>
<dbReference type="PANTHER" id="PTHR43284">
    <property type="entry name" value="ASPARAGINE SYNTHETASE (GLUTAMINE-HYDROLYZING)"/>
    <property type="match status" value="1"/>
</dbReference>
<dbReference type="RefSeq" id="WP_044349480.1">
    <property type="nucleotide sequence ID" value="NZ_AZAC01000016.1"/>
</dbReference>
<dbReference type="PROSITE" id="PS51278">
    <property type="entry name" value="GATASE_TYPE_2"/>
    <property type="match status" value="1"/>
</dbReference>
<dbReference type="InterPro" id="IPR051786">
    <property type="entry name" value="ASN_synthetase/amidase"/>
</dbReference>
<keyword evidence="4 9" id="KW-0547">Nucleotide-binding</keyword>
<dbReference type="InterPro" id="IPR014729">
    <property type="entry name" value="Rossmann-like_a/b/a_fold"/>
</dbReference>
<dbReference type="PANTHER" id="PTHR43284:SF1">
    <property type="entry name" value="ASPARAGINE SYNTHETASE"/>
    <property type="match status" value="1"/>
</dbReference>
<keyword evidence="8" id="KW-0061">Asparagine biosynthesis</keyword>
<dbReference type="GO" id="GO:0004066">
    <property type="term" value="F:asparagine synthase (glutamine-hydrolyzing) activity"/>
    <property type="evidence" value="ECO:0007669"/>
    <property type="project" value="UniProtKB-EC"/>
</dbReference>
<dbReference type="InterPro" id="IPR017932">
    <property type="entry name" value="GATase_2_dom"/>
</dbReference>
<keyword evidence="6 8" id="KW-0315">Glutamine amidotransferase</keyword>